<sequence>MQELSHIDRRNIVNPSLKGQQALLRKAARPAYTKTLPIQMVSFNGTNLRKCQTYSPVSVFESSSYSSVENFNFELPVIPAKRPRSKRQRLSSFDKLFTIPFISTPPAFQKYQLAKQCAGKSSSKVQRKLGKKDISSLSDGIEMKRSALQDSATPTKCMHCEVTETPQWREGPKGPRTLCNACGVRYRSGRLFPEYRPAASPTFEASLHSNSHKKVLEIRNKDNANMKSNWFFDNNFNGVSDEILEDVVEFFDFPHEDVETDAVEHDLNDQFKHLEEPSLGIFSVPSSELYGETQNEKPNSINNFAAAELSHIDRRNNVNASLKDQQALAATKTMVIQMVSFNGTNLRKCQTYSPVSVFESSSYSSVENFNFELPVIPAKRPRNKLQRLSSAFLKHQLEKQCAGKSSSKVQRKPSKKDISSLSDGIEMKRSALQDSATPTKCMHCEVTETPQWREGPKGSRTLCNACGVRYRSGRLFPEYRPAASPTFEASLHSNSHKKVLEIRNKVS</sequence>
<evidence type="ECO:0000313" key="1">
    <source>
        <dbReference type="EMBL" id="CAJ2654441.1"/>
    </source>
</evidence>
<dbReference type="Proteomes" id="UP001177021">
    <property type="component" value="Unassembled WGS sequence"/>
</dbReference>
<evidence type="ECO:0000313" key="2">
    <source>
        <dbReference type="Proteomes" id="UP001177021"/>
    </source>
</evidence>
<accession>A0ACB0KD67</accession>
<gene>
    <name evidence="1" type="ORF">MILVUS5_LOCUS21582</name>
</gene>
<comment type="caution">
    <text evidence="1">The sequence shown here is derived from an EMBL/GenBank/DDBJ whole genome shotgun (WGS) entry which is preliminary data.</text>
</comment>
<organism evidence="1 2">
    <name type="scientific">Trifolium pratense</name>
    <name type="common">Red clover</name>
    <dbReference type="NCBI Taxonomy" id="57577"/>
    <lineage>
        <taxon>Eukaryota</taxon>
        <taxon>Viridiplantae</taxon>
        <taxon>Streptophyta</taxon>
        <taxon>Embryophyta</taxon>
        <taxon>Tracheophyta</taxon>
        <taxon>Spermatophyta</taxon>
        <taxon>Magnoliopsida</taxon>
        <taxon>eudicotyledons</taxon>
        <taxon>Gunneridae</taxon>
        <taxon>Pentapetalae</taxon>
        <taxon>rosids</taxon>
        <taxon>fabids</taxon>
        <taxon>Fabales</taxon>
        <taxon>Fabaceae</taxon>
        <taxon>Papilionoideae</taxon>
        <taxon>50 kb inversion clade</taxon>
        <taxon>NPAAA clade</taxon>
        <taxon>Hologalegina</taxon>
        <taxon>IRL clade</taxon>
        <taxon>Trifolieae</taxon>
        <taxon>Trifolium</taxon>
    </lineage>
</organism>
<proteinExistence type="predicted"/>
<protein>
    <submittedName>
        <fullName evidence="1">Uncharacterized protein</fullName>
    </submittedName>
</protein>
<name>A0ACB0KD67_TRIPR</name>
<dbReference type="EMBL" id="CASHSV030000206">
    <property type="protein sequence ID" value="CAJ2654441.1"/>
    <property type="molecule type" value="Genomic_DNA"/>
</dbReference>
<keyword evidence="2" id="KW-1185">Reference proteome</keyword>
<reference evidence="1" key="1">
    <citation type="submission" date="2023-10" db="EMBL/GenBank/DDBJ databases">
        <authorList>
            <person name="Rodriguez Cubillos JULIANA M."/>
            <person name="De Vega J."/>
        </authorList>
    </citation>
    <scope>NUCLEOTIDE SEQUENCE</scope>
</reference>